<keyword evidence="3 7" id="KW-0694">RNA-binding</keyword>
<dbReference type="OrthoDB" id="9778722at2"/>
<comment type="function">
    <text evidence="7">One of the primary rRNA binding proteins. Required for association of the 30S and 50S subunits to form the 70S ribosome, for tRNA binding and peptide bond formation. It has been suggested to have peptidyltransferase activity; this is somewhat controversial. Makes several contacts with the 16S rRNA in the 70S ribosome.</text>
</comment>
<feature type="region of interest" description="Disordered" evidence="8">
    <location>
        <begin position="225"/>
        <end position="265"/>
    </location>
</feature>
<dbReference type="PIRSF" id="PIRSF002158">
    <property type="entry name" value="Ribosomal_L2"/>
    <property type="match status" value="1"/>
</dbReference>
<evidence type="ECO:0000256" key="1">
    <source>
        <dbReference type="ARBA" id="ARBA00005636"/>
    </source>
</evidence>
<dbReference type="FunFam" id="2.30.30.30:FF:000001">
    <property type="entry name" value="50S ribosomal protein L2"/>
    <property type="match status" value="1"/>
</dbReference>
<evidence type="ECO:0000256" key="4">
    <source>
        <dbReference type="ARBA" id="ARBA00022980"/>
    </source>
</evidence>
<dbReference type="InterPro" id="IPR022671">
    <property type="entry name" value="Ribosomal_uL2_CS"/>
</dbReference>
<keyword evidence="12" id="KW-1185">Reference proteome</keyword>
<evidence type="ECO:0000256" key="3">
    <source>
        <dbReference type="ARBA" id="ARBA00022884"/>
    </source>
</evidence>
<reference evidence="12" key="1">
    <citation type="submission" date="2017-02" db="EMBL/GenBank/DDBJ databases">
        <authorList>
            <person name="Varghese N."/>
            <person name="Submissions S."/>
        </authorList>
    </citation>
    <scope>NUCLEOTIDE SEQUENCE [LARGE SCALE GENOMIC DNA]</scope>
    <source>
        <strain evidence="12">DSM 16521</strain>
    </source>
</reference>
<dbReference type="PANTHER" id="PTHR13691">
    <property type="entry name" value="RIBOSOMAL PROTEIN L2"/>
    <property type="match status" value="1"/>
</dbReference>
<sequence>MAIKSFKPTSPGRRFVTVSTFEEITTDKPEKSLLEPLKKKAGRNNQGRLTVRHQGGGHKRMYRIIDFKRNKDGIPGRVATIEYDPNRSARIALINYADGEKRYIIAPVGLKVGDVIYSGPEADIKVGNALPLRNIPVGTTVHNIELKPGRGGQLARSAGSYAQLMAKEGKYALLRMPSGELRKVLAECRATIGQVGNLDHENITIGKAGRARWLGIRPTVRGVVMNPVDHPHGGGEGRSPIGRNPVTPWGKPALGAKTRKKNHPTDKFIVRRRNK</sequence>
<dbReference type="GO" id="GO:0019843">
    <property type="term" value="F:rRNA binding"/>
    <property type="evidence" value="ECO:0007669"/>
    <property type="project" value="UniProtKB-UniRule"/>
</dbReference>
<dbReference type="FunFam" id="2.40.50.140:FF:000003">
    <property type="entry name" value="50S ribosomal protein L2"/>
    <property type="match status" value="1"/>
</dbReference>
<evidence type="ECO:0000313" key="11">
    <source>
        <dbReference type="EMBL" id="SKA25252.1"/>
    </source>
</evidence>
<dbReference type="Pfam" id="PF03947">
    <property type="entry name" value="Ribosomal_L2_C"/>
    <property type="match status" value="1"/>
</dbReference>
<evidence type="ECO:0000256" key="6">
    <source>
        <dbReference type="ARBA" id="ARBA00035242"/>
    </source>
</evidence>
<dbReference type="InterPro" id="IPR002171">
    <property type="entry name" value="Ribosomal_uL2"/>
</dbReference>
<dbReference type="Pfam" id="PF00181">
    <property type="entry name" value="Ribosomal_L2_N"/>
    <property type="match status" value="1"/>
</dbReference>
<evidence type="ECO:0000256" key="2">
    <source>
        <dbReference type="ARBA" id="ARBA00022730"/>
    </source>
</evidence>
<organism evidence="11 12">
    <name type="scientific">Carboxydocella sporoproducens DSM 16521</name>
    <dbReference type="NCBI Taxonomy" id="1121270"/>
    <lineage>
        <taxon>Bacteria</taxon>
        <taxon>Bacillati</taxon>
        <taxon>Bacillota</taxon>
        <taxon>Clostridia</taxon>
        <taxon>Eubacteriales</taxon>
        <taxon>Clostridiales Family XVI. Incertae Sedis</taxon>
        <taxon>Carboxydocella</taxon>
    </lineage>
</organism>
<dbReference type="InterPro" id="IPR022666">
    <property type="entry name" value="Ribosomal_uL2_RNA-bd_dom"/>
</dbReference>
<evidence type="ECO:0000313" key="12">
    <source>
        <dbReference type="Proteomes" id="UP000189933"/>
    </source>
</evidence>
<dbReference type="InterPro" id="IPR008991">
    <property type="entry name" value="Translation_prot_SH3-like_sf"/>
</dbReference>
<dbReference type="GO" id="GO:0015934">
    <property type="term" value="C:large ribosomal subunit"/>
    <property type="evidence" value="ECO:0007669"/>
    <property type="project" value="InterPro"/>
</dbReference>
<name>A0A1T4SAL7_9FIRM</name>
<keyword evidence="4 7" id="KW-0689">Ribosomal protein</keyword>
<evidence type="ECO:0000256" key="8">
    <source>
        <dbReference type="SAM" id="MobiDB-lite"/>
    </source>
</evidence>
<evidence type="ECO:0000259" key="10">
    <source>
        <dbReference type="SMART" id="SM01383"/>
    </source>
</evidence>
<dbReference type="AlphaFoldDB" id="A0A1T4SAL7"/>
<dbReference type="PANTHER" id="PTHR13691:SF5">
    <property type="entry name" value="LARGE RIBOSOMAL SUBUNIT PROTEIN UL2M"/>
    <property type="match status" value="1"/>
</dbReference>
<dbReference type="InterPro" id="IPR005880">
    <property type="entry name" value="Ribosomal_uL2_bac/org-type"/>
</dbReference>
<gene>
    <name evidence="7" type="primary">rplB</name>
    <name evidence="11" type="ORF">SAMN02745885_02560</name>
</gene>
<dbReference type="GO" id="GO:0002181">
    <property type="term" value="P:cytoplasmic translation"/>
    <property type="evidence" value="ECO:0007669"/>
    <property type="project" value="TreeGrafter"/>
</dbReference>
<dbReference type="SUPFAM" id="SSF50249">
    <property type="entry name" value="Nucleic acid-binding proteins"/>
    <property type="match status" value="1"/>
</dbReference>
<dbReference type="InterPro" id="IPR014722">
    <property type="entry name" value="Rib_uL2_dom2"/>
</dbReference>
<keyword evidence="2 7" id="KW-0699">rRNA-binding</keyword>
<dbReference type="Gene3D" id="2.40.50.140">
    <property type="entry name" value="Nucleic acid-binding proteins"/>
    <property type="match status" value="1"/>
</dbReference>
<keyword evidence="5 7" id="KW-0687">Ribonucleoprotein</keyword>
<dbReference type="Gene3D" id="2.30.30.30">
    <property type="match status" value="1"/>
</dbReference>
<dbReference type="SUPFAM" id="SSF50104">
    <property type="entry name" value="Translation proteins SH3-like domain"/>
    <property type="match status" value="1"/>
</dbReference>
<protein>
    <recommendedName>
        <fullName evidence="6 7">Large ribosomal subunit protein uL2</fullName>
    </recommendedName>
</protein>
<dbReference type="HAMAP" id="MF_01320_B">
    <property type="entry name" value="Ribosomal_uL2_B"/>
    <property type="match status" value="1"/>
</dbReference>
<dbReference type="InterPro" id="IPR014726">
    <property type="entry name" value="Ribosomal_uL2_dom3"/>
</dbReference>
<dbReference type="NCBIfam" id="TIGR01171">
    <property type="entry name" value="rplB_bact"/>
    <property type="match status" value="1"/>
</dbReference>
<proteinExistence type="inferred from homology"/>
<feature type="domain" description="Large ribosomal subunit protein uL2 C-terminal" evidence="9">
    <location>
        <begin position="124"/>
        <end position="252"/>
    </location>
</feature>
<comment type="subunit">
    <text evidence="7">Part of the 50S ribosomal subunit. Forms a bridge to the 30S subunit in the 70S ribosome.</text>
</comment>
<dbReference type="InterPro" id="IPR022669">
    <property type="entry name" value="Ribosomal_uL2_C"/>
</dbReference>
<dbReference type="InterPro" id="IPR012340">
    <property type="entry name" value="NA-bd_OB-fold"/>
</dbReference>
<dbReference type="EMBL" id="FUXM01000048">
    <property type="protein sequence ID" value="SKA25252.1"/>
    <property type="molecule type" value="Genomic_DNA"/>
</dbReference>
<dbReference type="FunFam" id="4.10.950.10:FF:000001">
    <property type="entry name" value="50S ribosomal protein L2"/>
    <property type="match status" value="1"/>
</dbReference>
<evidence type="ECO:0000256" key="7">
    <source>
        <dbReference type="HAMAP-Rule" id="MF_01320"/>
    </source>
</evidence>
<dbReference type="SMART" id="SM01382">
    <property type="entry name" value="Ribosomal_L2_C"/>
    <property type="match status" value="1"/>
</dbReference>
<dbReference type="Proteomes" id="UP000189933">
    <property type="component" value="Unassembled WGS sequence"/>
</dbReference>
<accession>A0A1T4SAL7</accession>
<comment type="similarity">
    <text evidence="1 7">Belongs to the universal ribosomal protein uL2 family.</text>
</comment>
<dbReference type="SMART" id="SM01383">
    <property type="entry name" value="Ribosomal_L2"/>
    <property type="match status" value="1"/>
</dbReference>
<evidence type="ECO:0000259" key="9">
    <source>
        <dbReference type="SMART" id="SM01382"/>
    </source>
</evidence>
<evidence type="ECO:0000256" key="5">
    <source>
        <dbReference type="ARBA" id="ARBA00023274"/>
    </source>
</evidence>
<dbReference type="GO" id="GO:0003735">
    <property type="term" value="F:structural constituent of ribosome"/>
    <property type="evidence" value="ECO:0007669"/>
    <property type="project" value="InterPro"/>
</dbReference>
<dbReference type="Gene3D" id="4.10.950.10">
    <property type="entry name" value="Ribosomal protein L2, domain 3"/>
    <property type="match status" value="1"/>
</dbReference>
<dbReference type="RefSeq" id="WP_078666529.1">
    <property type="nucleotide sequence ID" value="NZ_FUXM01000048.1"/>
</dbReference>
<feature type="domain" description="Large ribosomal subunit protein uL2 RNA-binding" evidence="10">
    <location>
        <begin position="42"/>
        <end position="118"/>
    </location>
</feature>
<dbReference type="GO" id="GO:0016740">
    <property type="term" value="F:transferase activity"/>
    <property type="evidence" value="ECO:0007669"/>
    <property type="project" value="InterPro"/>
</dbReference>
<dbReference type="PROSITE" id="PS00467">
    <property type="entry name" value="RIBOSOMAL_L2"/>
    <property type="match status" value="1"/>
</dbReference>